<reference evidence="5 6" key="1">
    <citation type="submission" date="2021-06" db="EMBL/GenBank/DDBJ databases">
        <authorList>
            <person name="Kallberg Y."/>
            <person name="Tangrot J."/>
            <person name="Rosling A."/>
        </authorList>
    </citation>
    <scope>NUCLEOTIDE SEQUENCE [LARGE SCALE GENOMIC DNA]</scope>
    <source>
        <strain evidence="5 6">120-4 pot B 10/14</strain>
    </source>
</reference>
<dbReference type="InterPro" id="IPR032675">
    <property type="entry name" value="LRR_dom_sf"/>
</dbReference>
<feature type="region of interest" description="Disordered" evidence="4">
    <location>
        <begin position="756"/>
        <end position="787"/>
    </location>
</feature>
<keyword evidence="3" id="KW-0175">Coiled coil</keyword>
<organism evidence="5 6">
    <name type="scientific">Gigaspora margarita</name>
    <dbReference type="NCBI Taxonomy" id="4874"/>
    <lineage>
        <taxon>Eukaryota</taxon>
        <taxon>Fungi</taxon>
        <taxon>Fungi incertae sedis</taxon>
        <taxon>Mucoromycota</taxon>
        <taxon>Glomeromycotina</taxon>
        <taxon>Glomeromycetes</taxon>
        <taxon>Diversisporales</taxon>
        <taxon>Gigasporaceae</taxon>
        <taxon>Gigaspora</taxon>
    </lineage>
</organism>
<dbReference type="Gene3D" id="3.80.10.10">
    <property type="entry name" value="Ribonuclease Inhibitor"/>
    <property type="match status" value="2"/>
</dbReference>
<dbReference type="SUPFAM" id="SSF52058">
    <property type="entry name" value="L domain-like"/>
    <property type="match status" value="1"/>
</dbReference>
<name>A0ABM8VWE6_GIGMA</name>
<evidence type="ECO:0000256" key="3">
    <source>
        <dbReference type="SAM" id="Coils"/>
    </source>
</evidence>
<comment type="caution">
    <text evidence="5">The sequence shown here is derived from an EMBL/GenBank/DDBJ whole genome shotgun (WGS) entry which is preliminary data.</text>
</comment>
<keyword evidence="2" id="KW-0677">Repeat</keyword>
<accession>A0ABM8VWE6</accession>
<dbReference type="InterPro" id="IPR010982">
    <property type="entry name" value="Lambda_DNA-bd_dom_sf"/>
</dbReference>
<proteinExistence type="predicted"/>
<dbReference type="PANTHER" id="PTHR15454">
    <property type="entry name" value="NISCHARIN RELATED"/>
    <property type="match status" value="1"/>
</dbReference>
<evidence type="ECO:0000256" key="4">
    <source>
        <dbReference type="SAM" id="MobiDB-lite"/>
    </source>
</evidence>
<dbReference type="SUPFAM" id="SSF57997">
    <property type="entry name" value="Tropomyosin"/>
    <property type="match status" value="1"/>
</dbReference>
<protein>
    <submittedName>
        <fullName evidence="5">39490_t:CDS:1</fullName>
    </submittedName>
</protein>
<dbReference type="EMBL" id="CAJVQB010000068">
    <property type="protein sequence ID" value="CAG8462894.1"/>
    <property type="molecule type" value="Genomic_DNA"/>
</dbReference>
<dbReference type="Proteomes" id="UP000789901">
    <property type="component" value="Unassembled WGS sequence"/>
</dbReference>
<keyword evidence="1" id="KW-0433">Leucine-rich repeat</keyword>
<feature type="coiled-coil region" evidence="3">
    <location>
        <begin position="575"/>
        <end position="714"/>
    </location>
</feature>
<sequence length="1170" mass="135073">MKANKNEEIIKMPLDPEEEKVFHVGEKTKYQFSQVITRYLVKNNLTEEEIANQLGLDKNATAKLLRGYTENFSLDNNDMKNKEQERSKKSIAAEVIYSEKSNKLFNHIREIKKKITDLTTLGINKETKRKEINSSELLEFISKFSDEMDYIIEELMRQDIRIATATEAERQRLEEVNKEIENRVNINFKISKNNPEQAIKHLAEKLKKVELILKYPHSLLNRITEIGIEKNSLEKYKEIIEKKLAKSGINKAVAEERSKISLLNISNQNLEGSLDLSDFTNLQELNCSHNQLTSDQRRHEEKIYNRFHGSLEPLQSLVNLKFLDINNTDIDSGTEYLPKSIEEIHYSSGGELKSKVKEIFGQSKNFSYIGSSSSYVATNDAQQFLNERYQKEDKSKITEININYKQSESPLNLSDFPNLENLKFYGNNLTTLNISNCPKLKTVQCSNNSNLTGLSITNCPEIAVLKCNSNNLTSLDFLVGLTSEKLKLLDLSSNYDEDKIKKGIYNHFVGSLEPLEKLPELEYLFINDTDIDSGWEYLPDSVNEFICSVEERPQARVKVIQEELRKIGEPKNNNFANQKQVIRELEARLEEARKKSDAGEEEKLKETLADLKQKLTQVEQTKLEAERQLEETVQQLAKTEEQLKKTREKLTENKIELEIQQSATKKLQERLEKAIESEEKESKPEAKQKLEKEVKNLRKKLEEAKQKEIDLNTKLAVTEAVLNRAENEVNYSREQLTKPTPTNTITISNLGSLSGDIGTSNLNTGSGTLEANRNENSTQQSSTETKNSCQKIVDGLSEAYQGVTEFVAQVQQVLINPLPYNLYQLIYELKEKKGRKLKIMCDWDEVLKSREATVYHIIANRSSPFAEFFQRFWEKVSVEYQGHSCRIISTNLKEVEELREKNPEEFQKRAKEISRTDPIKALKENLIEHLIITGNYKKNRSVKIANSDDIPDDNPNNILGTRTLFSYETNKVYMLPDYKTNQNVQGEHIFRVPVFQMREIANIINPDTDFEFAHLKREIEKLKIISQIRIKELELKKLASFMENELKDDKKAQENLKLFLQGKIKALKKEVFTMDFRARILEDKLINIGGLQTILDKQKEISCLEEQLCKVMLSSKPLLRTSNELIQVVKEKGAELKFSELEDEQQILNSKLFFEDTLVFNNGNKLVNEQ</sequence>
<gene>
    <name evidence="5" type="ORF">GMARGA_LOCUS394</name>
</gene>
<evidence type="ECO:0000313" key="6">
    <source>
        <dbReference type="Proteomes" id="UP000789901"/>
    </source>
</evidence>
<dbReference type="PANTHER" id="PTHR15454:SF56">
    <property type="entry name" value="PROTEIN PHOSPHATASE 1 REGULATORY SUBUNIT 7-RELATED"/>
    <property type="match status" value="1"/>
</dbReference>
<evidence type="ECO:0000313" key="5">
    <source>
        <dbReference type="EMBL" id="CAG8462894.1"/>
    </source>
</evidence>
<evidence type="ECO:0000256" key="2">
    <source>
        <dbReference type="ARBA" id="ARBA00022737"/>
    </source>
</evidence>
<keyword evidence="6" id="KW-1185">Reference proteome</keyword>
<dbReference type="Gene3D" id="1.10.260.40">
    <property type="entry name" value="lambda repressor-like DNA-binding domains"/>
    <property type="match status" value="1"/>
</dbReference>
<evidence type="ECO:0000256" key="1">
    <source>
        <dbReference type="ARBA" id="ARBA00022614"/>
    </source>
</evidence>